<name>A0A3P7NQY4_CYLGO</name>
<evidence type="ECO:0000313" key="3">
    <source>
        <dbReference type="EMBL" id="VDN36437.1"/>
    </source>
</evidence>
<protein>
    <submittedName>
        <fullName evidence="3">Uncharacterized protein</fullName>
    </submittedName>
</protein>
<dbReference type="EMBL" id="UYRV01129221">
    <property type="protein sequence ID" value="VDN36437.1"/>
    <property type="molecule type" value="Genomic_DNA"/>
</dbReference>
<evidence type="ECO:0000256" key="1">
    <source>
        <dbReference type="SAM" id="Coils"/>
    </source>
</evidence>
<gene>
    <name evidence="3" type="ORF">CGOC_LOCUS13212</name>
</gene>
<proteinExistence type="predicted"/>
<evidence type="ECO:0000256" key="2">
    <source>
        <dbReference type="SAM" id="MobiDB-lite"/>
    </source>
</evidence>
<feature type="non-terminal residue" evidence="3">
    <location>
        <position position="1"/>
    </location>
</feature>
<reference evidence="3 4" key="1">
    <citation type="submission" date="2018-11" db="EMBL/GenBank/DDBJ databases">
        <authorList>
            <consortium name="Pathogen Informatics"/>
        </authorList>
    </citation>
    <scope>NUCLEOTIDE SEQUENCE [LARGE SCALE GENOMIC DNA]</scope>
</reference>
<evidence type="ECO:0000313" key="4">
    <source>
        <dbReference type="Proteomes" id="UP000271889"/>
    </source>
</evidence>
<dbReference type="Proteomes" id="UP000271889">
    <property type="component" value="Unassembled WGS sequence"/>
</dbReference>
<dbReference type="AlphaFoldDB" id="A0A3P7NQY4"/>
<organism evidence="3 4">
    <name type="scientific">Cylicostephanus goldi</name>
    <name type="common">Nematode worm</name>
    <dbReference type="NCBI Taxonomy" id="71465"/>
    <lineage>
        <taxon>Eukaryota</taxon>
        <taxon>Metazoa</taxon>
        <taxon>Ecdysozoa</taxon>
        <taxon>Nematoda</taxon>
        <taxon>Chromadorea</taxon>
        <taxon>Rhabditida</taxon>
        <taxon>Rhabditina</taxon>
        <taxon>Rhabditomorpha</taxon>
        <taxon>Strongyloidea</taxon>
        <taxon>Strongylidae</taxon>
        <taxon>Cylicostephanus</taxon>
    </lineage>
</organism>
<keyword evidence="1" id="KW-0175">Coiled coil</keyword>
<feature type="region of interest" description="Disordered" evidence="2">
    <location>
        <begin position="96"/>
        <end position="120"/>
    </location>
</feature>
<accession>A0A3P7NQY4</accession>
<feature type="coiled-coil region" evidence="1">
    <location>
        <begin position="28"/>
        <end position="55"/>
    </location>
</feature>
<keyword evidence="4" id="KW-1185">Reference proteome</keyword>
<sequence length="196" mass="21547">RKLPLRAPTERELNLHLVAVLAAEKAALAEERKKCDELYGKLLAAEAELANVKQRALWQEKEMELLRLLLRSPSGPTLTSEKPKKCSKSARSYCSADGSGLAKDDSCGVSDQDDDAESKHSYADDLKLEATSSAASPATSSSPAEQPQQNLLLGIAQYILCQLCPEQTPDLKVMEDHFLRTHVNKVVNRLNAFQCL</sequence>
<dbReference type="OrthoDB" id="3437960at2759"/>